<dbReference type="STRING" id="84531.LA76x_4735"/>
<keyword evidence="2" id="KW-0479">Metal-binding</keyword>
<feature type="region of interest" description="Disordered" evidence="3">
    <location>
        <begin position="95"/>
        <end position="124"/>
    </location>
</feature>
<dbReference type="PROSITE" id="PS51257">
    <property type="entry name" value="PROKAR_LIPOPROTEIN"/>
    <property type="match status" value="1"/>
</dbReference>
<organism evidence="6 7">
    <name type="scientific">Lysobacter antibioticus</name>
    <dbReference type="NCBI Taxonomy" id="84531"/>
    <lineage>
        <taxon>Bacteria</taxon>
        <taxon>Pseudomonadati</taxon>
        <taxon>Pseudomonadota</taxon>
        <taxon>Gammaproteobacteria</taxon>
        <taxon>Lysobacterales</taxon>
        <taxon>Lysobacteraceae</taxon>
        <taxon>Lysobacter</taxon>
    </lineage>
</organism>
<dbReference type="PROSITE" id="PS00332">
    <property type="entry name" value="SOD_CU_ZN_2"/>
    <property type="match status" value="1"/>
</dbReference>
<feature type="compositionally biased region" description="Low complexity" evidence="3">
    <location>
        <begin position="95"/>
        <end position="104"/>
    </location>
</feature>
<comment type="catalytic activity">
    <reaction evidence="2">
        <text>2 superoxide + 2 H(+) = H2O2 + O2</text>
        <dbReference type="Rhea" id="RHEA:20696"/>
        <dbReference type="ChEBI" id="CHEBI:15378"/>
        <dbReference type="ChEBI" id="CHEBI:15379"/>
        <dbReference type="ChEBI" id="CHEBI:16240"/>
        <dbReference type="ChEBI" id="CHEBI:18421"/>
        <dbReference type="EC" id="1.15.1.1"/>
    </reaction>
</comment>
<feature type="signal peptide" evidence="4">
    <location>
        <begin position="1"/>
        <end position="17"/>
    </location>
</feature>
<comment type="cofactor">
    <cofactor evidence="2">
        <name>Zn(2+)</name>
        <dbReference type="ChEBI" id="CHEBI:29105"/>
    </cofactor>
    <text evidence="2">Binds 1 zinc ion per subunit.</text>
</comment>
<keyword evidence="7" id="KW-1185">Reference proteome</keyword>
<dbReference type="CDD" id="cd00305">
    <property type="entry name" value="Cu-Zn_Superoxide_Dismutase"/>
    <property type="match status" value="1"/>
</dbReference>
<dbReference type="eggNOG" id="COG2032">
    <property type="taxonomic scope" value="Bacteria"/>
</dbReference>
<protein>
    <recommendedName>
        <fullName evidence="2">Superoxide dismutase [Cu-Zn]</fullName>
        <ecNumber evidence="2">1.15.1.1</ecNumber>
    </recommendedName>
</protein>
<evidence type="ECO:0000313" key="6">
    <source>
        <dbReference type="EMBL" id="ALN82838.1"/>
    </source>
</evidence>
<dbReference type="InterPro" id="IPR018152">
    <property type="entry name" value="SOD_Cu/Zn_BS"/>
</dbReference>
<dbReference type="Pfam" id="PF00080">
    <property type="entry name" value="Sod_Cu"/>
    <property type="match status" value="1"/>
</dbReference>
<dbReference type="Gene3D" id="2.60.40.200">
    <property type="entry name" value="Superoxide dismutase, copper/zinc binding domain"/>
    <property type="match status" value="1"/>
</dbReference>
<dbReference type="PRINTS" id="PR00068">
    <property type="entry name" value="CUZNDISMTASE"/>
</dbReference>
<keyword evidence="2 6" id="KW-0560">Oxidoreductase</keyword>
<dbReference type="AlphaFoldDB" id="A0A0S2FH24"/>
<feature type="domain" description="Superoxide dismutase copper/zinc binding" evidence="5">
    <location>
        <begin position="56"/>
        <end position="187"/>
    </location>
</feature>
<keyword evidence="4" id="KW-0732">Signal</keyword>
<name>A0A0S2FH24_LYSAN</name>
<evidence type="ECO:0000256" key="1">
    <source>
        <dbReference type="ARBA" id="ARBA00010457"/>
    </source>
</evidence>
<evidence type="ECO:0000256" key="2">
    <source>
        <dbReference type="RuleBase" id="RU000393"/>
    </source>
</evidence>
<evidence type="ECO:0000256" key="4">
    <source>
        <dbReference type="SAM" id="SignalP"/>
    </source>
</evidence>
<feature type="chain" id="PRO_5006597377" description="Superoxide dismutase [Cu-Zn]" evidence="4">
    <location>
        <begin position="18"/>
        <end position="191"/>
    </location>
</feature>
<dbReference type="PANTHER" id="PTHR10003">
    <property type="entry name" value="SUPEROXIDE DISMUTASE CU-ZN -RELATED"/>
    <property type="match status" value="1"/>
</dbReference>
<dbReference type="GO" id="GO:0004784">
    <property type="term" value="F:superoxide dismutase activity"/>
    <property type="evidence" value="ECO:0007669"/>
    <property type="project" value="UniProtKB-EC"/>
</dbReference>
<dbReference type="InterPro" id="IPR036423">
    <property type="entry name" value="SOD-like_Cu/Zn_dom_sf"/>
</dbReference>
<dbReference type="PATRIC" id="fig|84531.8.peg.4727"/>
<dbReference type="RefSeq" id="WP_057919448.1">
    <property type="nucleotide sequence ID" value="NZ_CP011129.1"/>
</dbReference>
<dbReference type="PROSITE" id="PS00087">
    <property type="entry name" value="SOD_CU_ZN_1"/>
    <property type="match status" value="1"/>
</dbReference>
<reference evidence="6 7" key="1">
    <citation type="journal article" date="2015" name="BMC Genomics">
        <title>Comparative genomics and metabolic profiling of the genus Lysobacter.</title>
        <authorList>
            <person name="de Bruijn I."/>
            <person name="Cheng X."/>
            <person name="de Jager V."/>
            <person name="Exposito R.G."/>
            <person name="Watrous J."/>
            <person name="Patel N."/>
            <person name="Postma J."/>
            <person name="Dorrestein P.C."/>
            <person name="Kobayashi D."/>
            <person name="Raaijmakers J.M."/>
        </authorList>
    </citation>
    <scope>NUCLEOTIDE SEQUENCE [LARGE SCALE GENOMIC DNA]</scope>
    <source>
        <strain evidence="6 7">76</strain>
    </source>
</reference>
<gene>
    <name evidence="6" type="primary">sod1</name>
    <name evidence="6" type="ORF">LA76x_4735</name>
</gene>
<comment type="function">
    <text evidence="2">Destroys radicals which are normally produced within the cells and which are toxic to biological systems.</text>
</comment>
<comment type="similarity">
    <text evidence="1 2">Belongs to the Cu-Zn superoxide dismutase family.</text>
</comment>
<feature type="compositionally biased region" description="Basic and acidic residues" evidence="3">
    <location>
        <begin position="115"/>
        <end position="124"/>
    </location>
</feature>
<evidence type="ECO:0000256" key="3">
    <source>
        <dbReference type="SAM" id="MobiDB-lite"/>
    </source>
</evidence>
<evidence type="ECO:0000313" key="7">
    <source>
        <dbReference type="Proteomes" id="UP000060787"/>
    </source>
</evidence>
<keyword evidence="2" id="KW-0186">Copper</keyword>
<dbReference type="Proteomes" id="UP000060787">
    <property type="component" value="Chromosome"/>
</dbReference>
<dbReference type="KEGG" id="lab:LA76x_4735"/>
<sequence length="191" mass="18938">MNPILRISIATAVLALAACGGQTTRPTPPPKPVGPKPVSTAQAGQVILASASGSLVSGKLALRPMGDGVHFTGEIGGLTPNSSHAIHVHEKGDCSAADASSAGGHFNPVGQPHGQVDHGPHHAGDMNNIVADAEGVAKVDVHASGVTLGGGAMNDVSGRAVIVHASADDYRSQPAGNAGARLACGVIKVLR</sequence>
<accession>A0A0S2FH24</accession>
<proteinExistence type="inferred from homology"/>
<dbReference type="InterPro" id="IPR001424">
    <property type="entry name" value="SOD_Cu_Zn_dom"/>
</dbReference>
<comment type="cofactor">
    <cofactor evidence="2">
        <name>Cu cation</name>
        <dbReference type="ChEBI" id="CHEBI:23378"/>
    </cofactor>
    <text evidence="2">Binds 1 copper ion per subunit.</text>
</comment>
<dbReference type="EC" id="1.15.1.1" evidence="2"/>
<evidence type="ECO:0000259" key="5">
    <source>
        <dbReference type="Pfam" id="PF00080"/>
    </source>
</evidence>
<keyword evidence="2" id="KW-0862">Zinc</keyword>
<dbReference type="EMBL" id="CP011129">
    <property type="protein sequence ID" value="ALN82838.1"/>
    <property type="molecule type" value="Genomic_DNA"/>
</dbReference>
<dbReference type="InterPro" id="IPR024134">
    <property type="entry name" value="SOD_Cu/Zn_/chaperone"/>
</dbReference>
<dbReference type="SUPFAM" id="SSF49329">
    <property type="entry name" value="Cu,Zn superoxide dismutase-like"/>
    <property type="match status" value="1"/>
</dbReference>
<dbReference type="GO" id="GO:0005507">
    <property type="term" value="F:copper ion binding"/>
    <property type="evidence" value="ECO:0007669"/>
    <property type="project" value="InterPro"/>
</dbReference>